<organism evidence="1 2">
    <name type="scientific">Cylicocyclus nassatus</name>
    <name type="common">Nematode worm</name>
    <dbReference type="NCBI Taxonomy" id="53992"/>
    <lineage>
        <taxon>Eukaryota</taxon>
        <taxon>Metazoa</taxon>
        <taxon>Ecdysozoa</taxon>
        <taxon>Nematoda</taxon>
        <taxon>Chromadorea</taxon>
        <taxon>Rhabditida</taxon>
        <taxon>Rhabditina</taxon>
        <taxon>Rhabditomorpha</taxon>
        <taxon>Strongyloidea</taxon>
        <taxon>Strongylidae</taxon>
        <taxon>Cylicocyclus</taxon>
    </lineage>
</organism>
<dbReference type="EMBL" id="CATQJL010000305">
    <property type="protein sequence ID" value="CAJ0602129.1"/>
    <property type="molecule type" value="Genomic_DNA"/>
</dbReference>
<accession>A0AA36H1S1</accession>
<proteinExistence type="predicted"/>
<keyword evidence="2" id="KW-1185">Reference proteome</keyword>
<protein>
    <submittedName>
        <fullName evidence="1">Uncharacterized protein</fullName>
    </submittedName>
</protein>
<dbReference type="Proteomes" id="UP001176961">
    <property type="component" value="Unassembled WGS sequence"/>
</dbReference>
<comment type="caution">
    <text evidence="1">The sequence shown here is derived from an EMBL/GenBank/DDBJ whole genome shotgun (WGS) entry which is preliminary data.</text>
</comment>
<gene>
    <name evidence="1" type="ORF">CYNAS_LOCUS14112</name>
</gene>
<dbReference type="AlphaFoldDB" id="A0AA36H1S1"/>
<sequence>MSLKKARNTSLPQHQFENLLCQKKNEISADARREEYGRSEMLGTDVTEKGPMKAFEVTLVKKKRKKIDGGSAVYSTVAGLQSTTTVILTTEIIEDDDSADATIMKNHFKPAPQNAQMGADVDQQFNMIPIVKHY</sequence>
<reference evidence="1" key="1">
    <citation type="submission" date="2023-07" db="EMBL/GenBank/DDBJ databases">
        <authorList>
            <consortium name="CYATHOMIX"/>
        </authorList>
    </citation>
    <scope>NUCLEOTIDE SEQUENCE</scope>
    <source>
        <strain evidence="1">N/A</strain>
    </source>
</reference>
<evidence type="ECO:0000313" key="1">
    <source>
        <dbReference type="EMBL" id="CAJ0602129.1"/>
    </source>
</evidence>
<evidence type="ECO:0000313" key="2">
    <source>
        <dbReference type="Proteomes" id="UP001176961"/>
    </source>
</evidence>
<name>A0AA36H1S1_CYLNA</name>